<dbReference type="InterPro" id="IPR001775">
    <property type="entry name" value="GspD/PilQ"/>
</dbReference>
<keyword evidence="2" id="KW-0732">Signal</keyword>
<name>A0A451EEQ4_PROMI</name>
<dbReference type="InterPro" id="IPR004846">
    <property type="entry name" value="T2SS/T3SS_dom"/>
</dbReference>
<dbReference type="EMBL" id="MF576130">
    <property type="protein sequence ID" value="AYM48856.1"/>
    <property type="molecule type" value="Genomic_DNA"/>
</dbReference>
<sequence length="371" mass="41510">MKSVFFYLLLLLSILCFTGFAQSRDPFYPEQPIDSNNTHHFIDKTDNSETLQHQNSTLHHRIYPLQYADVTTVAQQLTNYGISLLSDHGRIAIDKDSNSLSIIDTEKAHTEISDWLKIKETPQQQVHITAHIISSSQDALNELGTQWGLLNMKSANLEGTSNNTTTPHNIASAPLTAPSLAALALHQKTKNPLHYIAFNIARINSRLLELELSALEQEKQLAIIASPRLTAAHEKTASIKQGTEIPYVSRDNDIIRVEFKEAVLGMEVTPIIQRSNKIRLLLKISQNTPGIALVQGGSEHLSIDKQEIMTEVTIHDGETLMLGGIFQQKQQQHAAKIPFLSSLPLLGILFSHKRDQHSRHELVIFITPKLI</sequence>
<dbReference type="Pfam" id="PF03958">
    <property type="entry name" value="Secretin_N"/>
    <property type="match status" value="1"/>
</dbReference>
<evidence type="ECO:0000256" key="2">
    <source>
        <dbReference type="ARBA" id="ARBA00022729"/>
    </source>
</evidence>
<dbReference type="InterPro" id="IPR005644">
    <property type="entry name" value="NolW-like"/>
</dbReference>
<dbReference type="GO" id="GO:0009279">
    <property type="term" value="C:cell outer membrane"/>
    <property type="evidence" value="ECO:0007669"/>
    <property type="project" value="UniProtKB-SubCell"/>
</dbReference>
<dbReference type="InterPro" id="IPR051808">
    <property type="entry name" value="Type_IV_pilus_biogenesis"/>
</dbReference>
<evidence type="ECO:0000256" key="3">
    <source>
        <dbReference type="ARBA" id="ARBA00023136"/>
    </source>
</evidence>
<evidence type="ECO:0000256" key="1">
    <source>
        <dbReference type="ARBA" id="ARBA00004370"/>
    </source>
</evidence>
<reference evidence="6" key="1">
    <citation type="journal article" date="2018" name="Front. Microbiol.">
        <title>Identification and Characterization of New Resistance-Conferring SGI1s (Salmonella Genomic Island 1) in Proteus mirabilis.</title>
        <authorList>
            <person name="Bie L."/>
            <person name="Fang M."/>
            <person name="Li Z."/>
            <person name="Wang M."/>
            <person name="Xu H."/>
        </authorList>
    </citation>
    <scope>NUCLEOTIDE SEQUENCE</scope>
    <source>
        <strain evidence="6">JN48</strain>
    </source>
</reference>
<dbReference type="PANTHER" id="PTHR30604:SF1">
    <property type="entry name" value="DNA UTILIZATION PROTEIN HOFQ"/>
    <property type="match status" value="1"/>
</dbReference>
<proteinExistence type="inferred from homology"/>
<organism evidence="6">
    <name type="scientific">Proteus mirabilis</name>
    <dbReference type="NCBI Taxonomy" id="584"/>
    <lineage>
        <taxon>Bacteria</taxon>
        <taxon>Pseudomonadati</taxon>
        <taxon>Pseudomonadota</taxon>
        <taxon>Gammaproteobacteria</taxon>
        <taxon>Enterobacterales</taxon>
        <taxon>Morganellaceae</taxon>
        <taxon>Proteus</taxon>
    </lineage>
</organism>
<evidence type="ECO:0000313" key="6">
    <source>
        <dbReference type="EMBL" id="AYM48856.1"/>
    </source>
</evidence>
<dbReference type="GO" id="GO:0009306">
    <property type="term" value="P:protein secretion"/>
    <property type="evidence" value="ECO:0007669"/>
    <property type="project" value="InterPro"/>
</dbReference>
<accession>A0A451EEQ4</accession>
<dbReference type="PRINTS" id="PR00811">
    <property type="entry name" value="BCTERIALGSPD"/>
</dbReference>
<dbReference type="PROSITE" id="PS00875">
    <property type="entry name" value="T2SP_D"/>
    <property type="match status" value="1"/>
</dbReference>
<keyword evidence="5" id="KW-0813">Transport</keyword>
<dbReference type="PANTHER" id="PTHR30604">
    <property type="entry name" value="PROTEIN TRANSPORT PROTEIN HOFQ"/>
    <property type="match status" value="1"/>
</dbReference>
<evidence type="ECO:0000256" key="4">
    <source>
        <dbReference type="RuleBase" id="RU004003"/>
    </source>
</evidence>
<dbReference type="InterPro" id="IPR038591">
    <property type="entry name" value="NolW-like_sf"/>
</dbReference>
<dbReference type="RefSeq" id="WP_110706859.1">
    <property type="nucleotide sequence ID" value="NZ_ABFCQN020000028.1"/>
</dbReference>
<protein>
    <submittedName>
        <fullName evidence="6">Putative exported protein</fullName>
    </submittedName>
</protein>
<dbReference type="InterPro" id="IPR004845">
    <property type="entry name" value="T2SS_GspD_CS"/>
</dbReference>
<comment type="subcellular location">
    <subcellularLocation>
        <location evidence="5">Cell outer membrane</location>
    </subcellularLocation>
    <subcellularLocation>
        <location evidence="1">Membrane</location>
    </subcellularLocation>
</comment>
<keyword evidence="3" id="KW-0472">Membrane</keyword>
<comment type="similarity">
    <text evidence="4">Belongs to the bacterial secretin family.</text>
</comment>
<dbReference type="AlphaFoldDB" id="A0A451EEQ4"/>
<evidence type="ECO:0000256" key="5">
    <source>
        <dbReference type="RuleBase" id="RU004004"/>
    </source>
</evidence>
<dbReference type="Gene3D" id="3.30.1370.120">
    <property type="match status" value="1"/>
</dbReference>
<dbReference type="Pfam" id="PF00263">
    <property type="entry name" value="Secretin"/>
    <property type="match status" value="1"/>
</dbReference>